<organism evidence="2 3">
    <name type="scientific">Embleya scabrispora</name>
    <dbReference type="NCBI Taxonomy" id="159449"/>
    <lineage>
        <taxon>Bacteria</taxon>
        <taxon>Bacillati</taxon>
        <taxon>Actinomycetota</taxon>
        <taxon>Actinomycetes</taxon>
        <taxon>Kitasatosporales</taxon>
        <taxon>Streptomycetaceae</taxon>
        <taxon>Embleya</taxon>
    </lineage>
</organism>
<protein>
    <submittedName>
        <fullName evidence="2">Uncharacterized protein</fullName>
    </submittedName>
</protein>
<evidence type="ECO:0000313" key="3">
    <source>
        <dbReference type="Proteomes" id="UP000190037"/>
    </source>
</evidence>
<evidence type="ECO:0000313" key="2">
    <source>
        <dbReference type="EMBL" id="OPC85430.1"/>
    </source>
</evidence>
<keyword evidence="1" id="KW-1133">Transmembrane helix</keyword>
<dbReference type="EMBL" id="MWQN01000001">
    <property type="protein sequence ID" value="OPC85430.1"/>
    <property type="molecule type" value="Genomic_DNA"/>
</dbReference>
<evidence type="ECO:0000256" key="1">
    <source>
        <dbReference type="SAM" id="Phobius"/>
    </source>
</evidence>
<dbReference type="STRING" id="159449.B4N89_30530"/>
<dbReference type="OrthoDB" id="1102561at2"/>
<keyword evidence="1" id="KW-0472">Membrane</keyword>
<name>A0A1T3P985_9ACTN</name>
<proteinExistence type="predicted"/>
<reference evidence="2 3" key="1">
    <citation type="submission" date="2017-03" db="EMBL/GenBank/DDBJ databases">
        <title>Draft genome sequence of Streptomyces scabrisporus NF3, endophyte isolated from Amphipterygium adstringens.</title>
        <authorList>
            <person name="Vazquez M."/>
            <person name="Ceapa C.D."/>
            <person name="Rodriguez Luna D."/>
            <person name="Sanchez Esquivel S."/>
        </authorList>
    </citation>
    <scope>NUCLEOTIDE SEQUENCE [LARGE SCALE GENOMIC DNA]</scope>
    <source>
        <strain evidence="2 3">NF3</strain>
    </source>
</reference>
<comment type="caution">
    <text evidence="2">The sequence shown here is derived from an EMBL/GenBank/DDBJ whole genome shotgun (WGS) entry which is preliminary data.</text>
</comment>
<accession>A0A1T3P985</accession>
<sequence>MTQRQRVLGNLGGALERLDIDDRARSYYISKMIAAAAAGLFDAALNYLWDETIAELRRRVAGYDLDYFFDVAVSAPEKRKHLSTADHLSQIQDVDLLRAARDIGLLSDVGHAQLDSVRYMRNHASAAHPNQTELTGLQLVTWLETCILQVITLPVDTVTAETGKLLRNIKQRRLSSQEVSSTAGFFDRLPPDRADALAAGLFGLYTADSSTPDTADNVRVLWPELWPYVSDEARYNFGTRIARFVANADHPQATSARELFDLVDADAFLPAPVRIAELDHAIDGLLEAHRGWNNFATEPTAVRRLDALVGAKGEVPPSLSTKYVKAVVEAFLTNGNGVCWAAEPTYRAMLERLDSVQASLALRAFVDTTISGRLQTARARGQWEDLLSILESKVTRRNDRDLLQAIRSFPRTPDKLRLDETIMRLASPPRVQPAKPRKRS</sequence>
<dbReference type="AlphaFoldDB" id="A0A1T3P985"/>
<dbReference type="Proteomes" id="UP000190037">
    <property type="component" value="Unassembled WGS sequence"/>
</dbReference>
<feature type="transmembrane region" description="Helical" evidence="1">
    <location>
        <begin position="28"/>
        <end position="49"/>
    </location>
</feature>
<keyword evidence="1" id="KW-0812">Transmembrane</keyword>
<gene>
    <name evidence="2" type="ORF">B4N89_30530</name>
</gene>
<keyword evidence="3" id="KW-1185">Reference proteome</keyword>